<name>A0A896TAI7_LACLC</name>
<protein>
    <submittedName>
        <fullName evidence="5">Cell surface protein</fullName>
    </submittedName>
</protein>
<feature type="transmembrane region" description="Helical" evidence="1">
    <location>
        <begin position="306"/>
        <end position="326"/>
    </location>
</feature>
<proteinExistence type="predicted"/>
<dbReference type="AlphaFoldDB" id="A0A896TAI7"/>
<feature type="domain" description="WxL Interacting Protein host binding" evidence="4">
    <location>
        <begin position="159"/>
        <end position="296"/>
    </location>
</feature>
<keyword evidence="1" id="KW-0812">Transmembrane</keyword>
<dbReference type="Pfam" id="PF06030">
    <property type="entry name" value="WxLIP_PGBD"/>
    <property type="match status" value="1"/>
</dbReference>
<keyword evidence="2" id="KW-0732">Signal</keyword>
<reference evidence="5" key="1">
    <citation type="journal article" date="2020" name="Mol. Microbiol.">
        <title>The CWPS Rubik's cube: Linking diversity of cell wall polysaccharide structures with the encoded biosynthetic machinery of selected Lactococcus lactis strains.</title>
        <authorList>
            <person name="Mahony J."/>
            <person name="Frantzen C."/>
            <person name="Vinogradov E."/>
            <person name="Sadovskaya I."/>
            <person name="Theodorou I."/>
            <person name="Kelleher P."/>
            <person name="Chapot-Chartier M.P."/>
            <person name="Cambillau C."/>
            <person name="Holo H."/>
            <person name="van Sinderen D."/>
        </authorList>
    </citation>
    <scope>NUCLEOTIDE SEQUENCE</scope>
    <source>
        <strain evidence="5">1196</strain>
    </source>
</reference>
<dbReference type="RefSeq" id="WP_021215534.1">
    <property type="nucleotide sequence ID" value="NZ_CP032148.2"/>
</dbReference>
<dbReference type="Pfam" id="PF11797">
    <property type="entry name" value="WxLIP_HBD"/>
    <property type="match status" value="1"/>
</dbReference>
<feature type="domain" description="WxL Interacting Protein peptidoglycan binding" evidence="3">
    <location>
        <begin position="28"/>
        <end position="148"/>
    </location>
</feature>
<gene>
    <name evidence="5" type="ORF">LL1196_1476</name>
</gene>
<dbReference type="InterPro" id="IPR010317">
    <property type="entry name" value="WxLIP_PGBD"/>
</dbReference>
<feature type="chain" id="PRO_5034939002" evidence="2">
    <location>
        <begin position="25"/>
        <end position="337"/>
    </location>
</feature>
<evidence type="ECO:0000256" key="2">
    <source>
        <dbReference type="SAM" id="SignalP"/>
    </source>
</evidence>
<evidence type="ECO:0000259" key="4">
    <source>
        <dbReference type="Pfam" id="PF11797"/>
    </source>
</evidence>
<organism evidence="5 6">
    <name type="scientific">Lactococcus lactis subsp. cremoris</name>
    <name type="common">Streptococcus cremoris</name>
    <dbReference type="NCBI Taxonomy" id="1359"/>
    <lineage>
        <taxon>Bacteria</taxon>
        <taxon>Bacillati</taxon>
        <taxon>Bacillota</taxon>
        <taxon>Bacilli</taxon>
        <taxon>Lactobacillales</taxon>
        <taxon>Streptococcaceae</taxon>
        <taxon>Lactococcus</taxon>
    </lineage>
</organism>
<dbReference type="Proteomes" id="UP000663552">
    <property type="component" value="Chromosome"/>
</dbReference>
<evidence type="ECO:0000256" key="1">
    <source>
        <dbReference type="SAM" id="Phobius"/>
    </source>
</evidence>
<sequence>MNKLFLLLSFIFGSLLLTQLPVQADANFSIKKNENQYQTKDASFYDLLIPTDSTAQLSLTISNNESQTNKFKVSLYNGLTNNLGQISYAAPSRATLPFPSTSTTLSQLNAETTEVEIAENQSKEVLLNLTRPSVSSPGIILGAIHVSKVPNNVEQEENKNQKIVNHYSAEIPVVIRTQPSSTAQLDLQLTEVTAGVTNKNKSGILAKLANPTSWVMPHLSISTKVYQQDNNNKLLYQSTDENLDMAPHSTFDYSVPAKTKLKAGHYYLDLVAKSGKNTWHFTEKFTVSSKQVKEIANNSVQKKNSYWWLLWFLLLIPIFVILLYLYRRRKKKTKENN</sequence>
<feature type="signal peptide" evidence="2">
    <location>
        <begin position="1"/>
        <end position="24"/>
    </location>
</feature>
<keyword evidence="1" id="KW-0472">Membrane</keyword>
<dbReference type="InterPro" id="IPR021759">
    <property type="entry name" value="WxLIP_HBD"/>
</dbReference>
<keyword evidence="1" id="KW-1133">Transmembrane helix</keyword>
<accession>A0A896TAI7</accession>
<dbReference type="EMBL" id="CP032148">
    <property type="protein sequence ID" value="QSD63099.1"/>
    <property type="molecule type" value="Genomic_DNA"/>
</dbReference>
<evidence type="ECO:0000313" key="6">
    <source>
        <dbReference type="Proteomes" id="UP000663552"/>
    </source>
</evidence>
<evidence type="ECO:0000259" key="3">
    <source>
        <dbReference type="Pfam" id="PF06030"/>
    </source>
</evidence>
<evidence type="ECO:0000313" key="5">
    <source>
        <dbReference type="EMBL" id="QSD63099.1"/>
    </source>
</evidence>